<name>A0ACC0L215_RHOML</name>
<dbReference type="Proteomes" id="UP001062846">
    <property type="component" value="Chromosome 13"/>
</dbReference>
<evidence type="ECO:0000313" key="1">
    <source>
        <dbReference type="EMBL" id="KAI8522753.1"/>
    </source>
</evidence>
<comment type="caution">
    <text evidence="1">The sequence shown here is derived from an EMBL/GenBank/DDBJ whole genome shotgun (WGS) entry which is preliminary data.</text>
</comment>
<gene>
    <name evidence="1" type="ORF">RHMOL_Rhmol13G0021500</name>
</gene>
<dbReference type="EMBL" id="CM046400">
    <property type="protein sequence ID" value="KAI8522753.1"/>
    <property type="molecule type" value="Genomic_DNA"/>
</dbReference>
<evidence type="ECO:0000313" key="2">
    <source>
        <dbReference type="Proteomes" id="UP001062846"/>
    </source>
</evidence>
<keyword evidence="2" id="KW-1185">Reference proteome</keyword>
<reference evidence="1" key="1">
    <citation type="submission" date="2022-02" db="EMBL/GenBank/DDBJ databases">
        <title>Plant Genome Project.</title>
        <authorList>
            <person name="Zhang R.-G."/>
        </authorList>
    </citation>
    <scope>NUCLEOTIDE SEQUENCE</scope>
    <source>
        <strain evidence="1">AT1</strain>
    </source>
</reference>
<sequence length="103" mass="11329">MKRPTNPNSKGEKIDGSVSIDQKKVRMKKKKNMMRMGGGGLSLEAFAKAKTKSNDYNPALIRVLICTLGICQGPCYLSHAGDWDLSIQTKTLLLRSGYLSTSH</sequence>
<accession>A0ACC0L215</accession>
<proteinExistence type="predicted"/>
<protein>
    <submittedName>
        <fullName evidence="1">Uncharacterized protein</fullName>
    </submittedName>
</protein>
<organism evidence="1 2">
    <name type="scientific">Rhododendron molle</name>
    <name type="common">Chinese azalea</name>
    <name type="synonym">Azalea mollis</name>
    <dbReference type="NCBI Taxonomy" id="49168"/>
    <lineage>
        <taxon>Eukaryota</taxon>
        <taxon>Viridiplantae</taxon>
        <taxon>Streptophyta</taxon>
        <taxon>Embryophyta</taxon>
        <taxon>Tracheophyta</taxon>
        <taxon>Spermatophyta</taxon>
        <taxon>Magnoliopsida</taxon>
        <taxon>eudicotyledons</taxon>
        <taxon>Gunneridae</taxon>
        <taxon>Pentapetalae</taxon>
        <taxon>asterids</taxon>
        <taxon>Ericales</taxon>
        <taxon>Ericaceae</taxon>
        <taxon>Ericoideae</taxon>
        <taxon>Rhodoreae</taxon>
        <taxon>Rhododendron</taxon>
    </lineage>
</organism>